<evidence type="ECO:0000313" key="4">
    <source>
        <dbReference type="EMBL" id="RLV61056.1"/>
    </source>
</evidence>
<accession>A0A3L8Q022</accession>
<proteinExistence type="inferred from homology"/>
<dbReference type="AlphaFoldDB" id="A0A3L8Q022"/>
<protein>
    <submittedName>
        <fullName evidence="4">Invasin</fullName>
    </submittedName>
</protein>
<gene>
    <name evidence="4" type="ORF">D5018_04235</name>
</gene>
<dbReference type="SMART" id="SM00634">
    <property type="entry name" value="BID_1"/>
    <property type="match status" value="4"/>
</dbReference>
<dbReference type="InterPro" id="IPR003344">
    <property type="entry name" value="Big_1_dom"/>
</dbReference>
<sequence>MKSGYKLILTLLSSFLLFACGGGGDLKDEPTNGGGGGGTPQPVKTISLDISNQDITKDTPATLTVTVKDSSGNLVKDELVSFSIEPSEIGTFLNNETGKKRTNEQGVAIVQLAAKTLEGDGQVTASIVDGTQTKAITKNFSMVHLISLFSLDLQVQDNQGDELRNISLDKPGRVVATLQKNNAPISNEIIKFELDGEGNINPSTGTALTNGDGKAIITLLTGTQAGAGTITAKYQLDTKEKAEQFNYQVAGDAPKNDGNTNKLSIGLVNNNTDQQTSHISEAQPGKVIVNLTDENSQPLIGKVVSFSSTLGNFIPNRATALTDANGRASITITAGSIEGAGEITATYGDSNVLIGFTTAGDDIDPVAARPVVSFKLYNCNGVSNWDRSIKNFEVCAETNNVTNKEPAIVGITVRHSGSNQPIKQVLVSGTSTLGTISPETGTALTNDDGKAILDLLSGEKVGAGELTVTVKDISSSKAFEVGRSDIRLRLTRHQGTGSLPAGSSTVLAVLVENTDGTVATDQPYSVELNSSCKAAEKATIDSPVVTNAGRAFTTYTSTGCDGEDIITASIQGASISSEPLSLTTESRKVGSIQYVSATPKQLAIKSSGGIQGAGSRSETSVVTFKLVDEAGQPATQELVCFELSTAVGGMTLSPQPLAAHYDDCSNLPDAPADLTSPNKYATAFTNGEGEVSVTVKSGSVPTPVKVYAQWSGSSGQGLDTVISNISDELSVSTGLADNDSFSLAGDVLNPEAWSIDGEEVTVTIRSADHFNNPVPAGTKINFRSEGGTIASSCATETNEDDSPNGTCELKWESTNPRPFQTTAVVCPNNGFNGDLTPPCHGSTRLGYINGTNSVIAEPRPGRATITAWAIGEESFVDLNGNGLYDSGEPFSDIGEAFSDHNEDGLYRGSPLPAGAIKEEFIDYNTNQTRDAGDGLYTGLLCATGSQDACSQTGVDNLQSQLNVYRNMVIVMSGSQSMVRLVNIDGDNITPATNIDLVANPRPHTVYVFVSDQNNNTLPMGTTVTAVTDNGEISGAREFVVGNNISNRPLLYSFTVGLESSGNQKTVGQLSITVKTPKGSPTVARLQVRDNG</sequence>
<feature type="chain" id="PRO_5018055565" evidence="2">
    <location>
        <begin position="20"/>
        <end position="1091"/>
    </location>
</feature>
<organism evidence="4 5">
    <name type="scientific">Parashewanella curva</name>
    <dbReference type="NCBI Taxonomy" id="2338552"/>
    <lineage>
        <taxon>Bacteria</taxon>
        <taxon>Pseudomonadati</taxon>
        <taxon>Pseudomonadota</taxon>
        <taxon>Gammaproteobacteria</taxon>
        <taxon>Alteromonadales</taxon>
        <taxon>Shewanellaceae</taxon>
        <taxon>Parashewanella</taxon>
    </lineage>
</organism>
<reference evidence="4 5" key="1">
    <citation type="submission" date="2018-09" db="EMBL/GenBank/DDBJ databases">
        <title>Phylogeny of the Shewanellaceae, and recommendation for two new genera, Pseudoshewanella and Parashewanella.</title>
        <authorList>
            <person name="Wang G."/>
        </authorList>
    </citation>
    <scope>NUCLEOTIDE SEQUENCE [LARGE SCALE GENOMIC DNA]</scope>
    <source>
        <strain evidence="4 5">C51</strain>
    </source>
</reference>
<dbReference type="OrthoDB" id="5522233at2"/>
<name>A0A3L8Q022_9GAMM</name>
<dbReference type="PROSITE" id="PS51257">
    <property type="entry name" value="PROKAR_LIPOPROTEIN"/>
    <property type="match status" value="1"/>
</dbReference>
<dbReference type="Gene3D" id="2.60.40.10">
    <property type="entry name" value="Immunoglobulins"/>
    <property type="match status" value="6"/>
</dbReference>
<keyword evidence="2" id="KW-0732">Signal</keyword>
<dbReference type="InterPro" id="IPR013783">
    <property type="entry name" value="Ig-like_fold"/>
</dbReference>
<feature type="signal peptide" evidence="2">
    <location>
        <begin position="1"/>
        <end position="19"/>
    </location>
</feature>
<dbReference type="SUPFAM" id="SSF49373">
    <property type="entry name" value="Invasin/intimin cell-adhesion fragments"/>
    <property type="match status" value="4"/>
</dbReference>
<dbReference type="PROSITE" id="PS51127">
    <property type="entry name" value="BIG1"/>
    <property type="match status" value="1"/>
</dbReference>
<dbReference type="InterPro" id="IPR008964">
    <property type="entry name" value="Invasin/intimin_cell_adhesion"/>
</dbReference>
<keyword evidence="5" id="KW-1185">Reference proteome</keyword>
<dbReference type="EMBL" id="QZEI01000009">
    <property type="protein sequence ID" value="RLV61056.1"/>
    <property type="molecule type" value="Genomic_DNA"/>
</dbReference>
<dbReference type="Proteomes" id="UP000281474">
    <property type="component" value="Unassembled WGS sequence"/>
</dbReference>
<evidence type="ECO:0000256" key="2">
    <source>
        <dbReference type="SAM" id="SignalP"/>
    </source>
</evidence>
<evidence type="ECO:0000256" key="1">
    <source>
        <dbReference type="ARBA" id="ARBA00010116"/>
    </source>
</evidence>
<dbReference type="RefSeq" id="WP_121837756.1">
    <property type="nucleotide sequence ID" value="NZ_ML014758.1"/>
</dbReference>
<evidence type="ECO:0000259" key="3">
    <source>
        <dbReference type="PROSITE" id="PS51127"/>
    </source>
</evidence>
<comment type="similarity">
    <text evidence="1">Belongs to the intimin/invasin family.</text>
</comment>
<comment type="caution">
    <text evidence="4">The sequence shown here is derived from an EMBL/GenBank/DDBJ whole genome shotgun (WGS) entry which is preliminary data.</text>
</comment>
<feature type="domain" description="Big-1" evidence="3">
    <location>
        <begin position="45"/>
        <end position="146"/>
    </location>
</feature>
<evidence type="ECO:0000313" key="5">
    <source>
        <dbReference type="Proteomes" id="UP000281474"/>
    </source>
</evidence>